<dbReference type="PANTHER" id="PTHR45006">
    <property type="entry name" value="DNAJ-LIKE PROTEIN 1"/>
    <property type="match status" value="1"/>
</dbReference>
<organism evidence="3 4">
    <name type="scientific">Australozyma saopauloensis</name>
    <dbReference type="NCBI Taxonomy" id="291208"/>
    <lineage>
        <taxon>Eukaryota</taxon>
        <taxon>Fungi</taxon>
        <taxon>Dikarya</taxon>
        <taxon>Ascomycota</taxon>
        <taxon>Saccharomycotina</taxon>
        <taxon>Pichiomycetes</taxon>
        <taxon>Metschnikowiaceae</taxon>
        <taxon>Australozyma</taxon>
    </lineage>
</organism>
<dbReference type="PRINTS" id="PR00625">
    <property type="entry name" value="JDOMAIN"/>
</dbReference>
<protein>
    <recommendedName>
        <fullName evidence="2">J domain-containing protein</fullName>
    </recommendedName>
</protein>
<evidence type="ECO:0000313" key="4">
    <source>
        <dbReference type="Proteomes" id="UP001338582"/>
    </source>
</evidence>
<evidence type="ECO:0000313" key="3">
    <source>
        <dbReference type="EMBL" id="WPK25082.1"/>
    </source>
</evidence>
<dbReference type="InterPro" id="IPR018253">
    <property type="entry name" value="DnaJ_domain_CS"/>
</dbReference>
<feature type="domain" description="J" evidence="2">
    <location>
        <begin position="6"/>
        <end position="71"/>
    </location>
</feature>
<name>A0AAX4H990_9ASCO</name>
<dbReference type="InterPro" id="IPR052814">
    <property type="entry name" value="Peroxisomal_DnaJ"/>
</dbReference>
<gene>
    <name evidence="3" type="ORF">PUMCH_002383</name>
</gene>
<proteinExistence type="predicted"/>
<dbReference type="Proteomes" id="UP001338582">
    <property type="component" value="Chromosome 3"/>
</dbReference>
<evidence type="ECO:0000259" key="2">
    <source>
        <dbReference type="PROSITE" id="PS50076"/>
    </source>
</evidence>
<dbReference type="CDD" id="cd06257">
    <property type="entry name" value="DnaJ"/>
    <property type="match status" value="1"/>
</dbReference>
<dbReference type="GO" id="GO:0016558">
    <property type="term" value="P:protein import into peroxisome matrix"/>
    <property type="evidence" value="ECO:0007669"/>
    <property type="project" value="TreeGrafter"/>
</dbReference>
<dbReference type="Gene3D" id="1.10.287.110">
    <property type="entry name" value="DnaJ domain"/>
    <property type="match status" value="1"/>
</dbReference>
<dbReference type="InterPro" id="IPR001623">
    <property type="entry name" value="DnaJ_domain"/>
</dbReference>
<dbReference type="InterPro" id="IPR036869">
    <property type="entry name" value="J_dom_sf"/>
</dbReference>
<dbReference type="SMART" id="SM00271">
    <property type="entry name" value="DnaJ"/>
    <property type="match status" value="1"/>
</dbReference>
<dbReference type="PROSITE" id="PS50076">
    <property type="entry name" value="DNAJ_2"/>
    <property type="match status" value="1"/>
</dbReference>
<dbReference type="PANTHER" id="PTHR45006:SF1">
    <property type="entry name" value="DNAJ-LIKE PROTEIN 1"/>
    <property type="match status" value="1"/>
</dbReference>
<evidence type="ECO:0000256" key="1">
    <source>
        <dbReference type="SAM" id="MobiDB-lite"/>
    </source>
</evidence>
<dbReference type="GeneID" id="88173448"/>
<dbReference type="Pfam" id="PF00226">
    <property type="entry name" value="DnaJ"/>
    <property type="match status" value="1"/>
</dbReference>
<dbReference type="Pfam" id="PF14308">
    <property type="entry name" value="DnaJ-X"/>
    <property type="match status" value="1"/>
</dbReference>
<dbReference type="AlphaFoldDB" id="A0AAX4H990"/>
<dbReference type="SUPFAM" id="SSF46565">
    <property type="entry name" value="Chaperone J-domain"/>
    <property type="match status" value="1"/>
</dbReference>
<dbReference type="KEGG" id="asau:88173448"/>
<dbReference type="InterPro" id="IPR026894">
    <property type="entry name" value="DnaJ_X"/>
</dbReference>
<dbReference type="RefSeq" id="XP_062877465.1">
    <property type="nucleotide sequence ID" value="XM_063021395.1"/>
</dbReference>
<feature type="compositionally biased region" description="Basic residues" evidence="1">
    <location>
        <begin position="392"/>
        <end position="404"/>
    </location>
</feature>
<dbReference type="PROSITE" id="PS00636">
    <property type="entry name" value="DNAJ_1"/>
    <property type="match status" value="1"/>
</dbReference>
<dbReference type="GO" id="GO:0005829">
    <property type="term" value="C:cytosol"/>
    <property type="evidence" value="ECO:0007669"/>
    <property type="project" value="TreeGrafter"/>
</dbReference>
<dbReference type="EMBL" id="CP138896">
    <property type="protein sequence ID" value="WPK25082.1"/>
    <property type="molecule type" value="Genomic_DNA"/>
</dbReference>
<reference evidence="3 4" key="1">
    <citation type="submission" date="2023-10" db="EMBL/GenBank/DDBJ databases">
        <title>Draft Genome Sequence of Candida saopaulonensis from a very Premature Infant with Sepsis.</title>
        <authorList>
            <person name="Ning Y."/>
            <person name="Dai R."/>
            <person name="Xiao M."/>
            <person name="Xu Y."/>
            <person name="Yan Q."/>
            <person name="Zhang L."/>
        </authorList>
    </citation>
    <scope>NUCLEOTIDE SEQUENCE [LARGE SCALE GENOMIC DNA]</scope>
    <source>
        <strain evidence="3 4">19XY460</strain>
    </source>
</reference>
<keyword evidence="4" id="KW-1185">Reference proteome</keyword>
<feature type="region of interest" description="Disordered" evidence="1">
    <location>
        <begin position="384"/>
        <end position="404"/>
    </location>
</feature>
<sequence length="404" mass="45219">MPKDTTYYQILGVEVTATNIELKKAYRKQAVRLHPDKNTGDPEASAKFQALNEAYNVLQDEKLRVLYDEVGVEGLKKSANGEQPEDFDMNDFFKMIFGGDSFVEWIGEISILNEMTKSAELMDPEAFPQATEANPDQLAIGNGENISVEHPNTSKNSSVRERHEKLAALQEESRLIADKRVAELSQTLIAKIERYEEALASGTLNKFEANLQTELEELKLESFGLQLIHLIGKTYVAQANATIVALKTFGVSKIITSTKRKTERVKGGFLILKSALDAQRSAEELMNHSALDESNEAELSESERVRQMEAERLLTGKFLATAWASIKFEVSGILNRVTQNILKDKSLSKKQKIARADALLFFGKKMLATERTEEEAEEARIFEEMMTEASKKSSKARGPKKTTT</sequence>
<accession>A0AAX4H990</accession>